<dbReference type="RefSeq" id="WP_143046991.1">
    <property type="nucleotide sequence ID" value="NZ_FNON01000001.1"/>
</dbReference>
<dbReference type="AlphaFoldDB" id="A0A1H2VQA5"/>
<organism evidence="6 7">
    <name type="scientific">Amycolatopsis xylanica</name>
    <dbReference type="NCBI Taxonomy" id="589385"/>
    <lineage>
        <taxon>Bacteria</taxon>
        <taxon>Bacillati</taxon>
        <taxon>Actinomycetota</taxon>
        <taxon>Actinomycetes</taxon>
        <taxon>Pseudonocardiales</taxon>
        <taxon>Pseudonocardiaceae</taxon>
        <taxon>Amycolatopsis</taxon>
    </lineage>
</organism>
<evidence type="ECO:0000313" key="6">
    <source>
        <dbReference type="EMBL" id="SDW70496.1"/>
    </source>
</evidence>
<dbReference type="InterPro" id="IPR048284">
    <property type="entry name" value="EryCIII-like_N"/>
</dbReference>
<dbReference type="GO" id="GO:0008194">
    <property type="term" value="F:UDP-glycosyltransferase activity"/>
    <property type="evidence" value="ECO:0007669"/>
    <property type="project" value="InterPro"/>
</dbReference>
<evidence type="ECO:0000256" key="1">
    <source>
        <dbReference type="ARBA" id="ARBA00006962"/>
    </source>
</evidence>
<dbReference type="InterPro" id="IPR002213">
    <property type="entry name" value="UDP_glucos_trans"/>
</dbReference>
<dbReference type="GO" id="GO:0016758">
    <property type="term" value="F:hexosyltransferase activity"/>
    <property type="evidence" value="ECO:0007669"/>
    <property type="project" value="UniProtKB-ARBA"/>
</dbReference>
<comment type="similarity">
    <text evidence="1">Belongs to the glycosyltransferase 28 family.</text>
</comment>
<dbReference type="Pfam" id="PF21036">
    <property type="entry name" value="EryCIII-like_N"/>
    <property type="match status" value="1"/>
</dbReference>
<protein>
    <submittedName>
        <fullName evidence="6">UDP:flavonoid glycosyltransferase YjiC, YdhE family</fullName>
    </submittedName>
</protein>
<sequence length="370" mass="38234">MRALFVTVPARVHALPVVPLAWALRALGHEVLVATADEGGAVAEAGLAVADVSPELDLLAYYGQPVLRRHPEFTERRAPSDEDFAVLCEMLGDINAHLAEPVLAVAGHWRPDFVVYEGSAPVGALAAAVLGVPAVRLGIRVERWPAMAERIGAKLAAAARSRGVVLPPDAATISMTPPSVLPALDGEVPMRCVPFNGGSVVSEPPKTARPVVAVTMGATWSTLGLIGSLVRAASEVDAEFVLALGEQDLAPLGALPSNVHSAGWLPLTELLPHCAAVVHHGGCGTAFTALAHGVPQLIVPAGITHYATAEVLRERGVALVGTGDHVDSALLKEILAADAQRAAAAEVRAEITAMPAPAEVAARLTELVQA</sequence>
<dbReference type="PANTHER" id="PTHR48050">
    <property type="entry name" value="STEROL 3-BETA-GLUCOSYLTRANSFERASE"/>
    <property type="match status" value="1"/>
</dbReference>
<dbReference type="InterPro" id="IPR050426">
    <property type="entry name" value="Glycosyltransferase_28"/>
</dbReference>
<dbReference type="GO" id="GO:0017000">
    <property type="term" value="P:antibiotic biosynthetic process"/>
    <property type="evidence" value="ECO:0007669"/>
    <property type="project" value="UniProtKB-ARBA"/>
</dbReference>
<keyword evidence="2" id="KW-0328">Glycosyltransferase</keyword>
<dbReference type="Proteomes" id="UP000199515">
    <property type="component" value="Unassembled WGS sequence"/>
</dbReference>
<reference evidence="6 7" key="1">
    <citation type="submission" date="2016-10" db="EMBL/GenBank/DDBJ databases">
        <authorList>
            <person name="de Groot N.N."/>
        </authorList>
    </citation>
    <scope>NUCLEOTIDE SEQUENCE [LARGE SCALE GENOMIC DNA]</scope>
    <source>
        <strain evidence="6 7">CPCC 202699</strain>
    </source>
</reference>
<feature type="domain" description="Erythromycin biosynthesis protein CIII-like C-terminal" evidence="4">
    <location>
        <begin position="230"/>
        <end position="367"/>
    </location>
</feature>
<keyword evidence="3 6" id="KW-0808">Transferase</keyword>
<dbReference type="CDD" id="cd03784">
    <property type="entry name" value="GT1_Gtf-like"/>
    <property type="match status" value="1"/>
</dbReference>
<dbReference type="InterPro" id="IPR010610">
    <property type="entry name" value="EryCIII-like_C"/>
</dbReference>
<dbReference type="Pfam" id="PF06722">
    <property type="entry name" value="EryCIII-like_C"/>
    <property type="match status" value="1"/>
</dbReference>
<gene>
    <name evidence="6" type="ORF">SAMN05421504_1011299</name>
</gene>
<evidence type="ECO:0000256" key="3">
    <source>
        <dbReference type="ARBA" id="ARBA00022679"/>
    </source>
</evidence>
<keyword evidence="7" id="KW-1185">Reference proteome</keyword>
<evidence type="ECO:0000259" key="5">
    <source>
        <dbReference type="Pfam" id="PF21036"/>
    </source>
</evidence>
<dbReference type="OrthoDB" id="5488434at2"/>
<evidence type="ECO:0000259" key="4">
    <source>
        <dbReference type="Pfam" id="PF06722"/>
    </source>
</evidence>
<dbReference type="Gene3D" id="3.40.50.2000">
    <property type="entry name" value="Glycogen Phosphorylase B"/>
    <property type="match status" value="2"/>
</dbReference>
<dbReference type="EMBL" id="FNON01000001">
    <property type="protein sequence ID" value="SDW70496.1"/>
    <property type="molecule type" value="Genomic_DNA"/>
</dbReference>
<evidence type="ECO:0000256" key="2">
    <source>
        <dbReference type="ARBA" id="ARBA00022676"/>
    </source>
</evidence>
<evidence type="ECO:0000313" key="7">
    <source>
        <dbReference type="Proteomes" id="UP000199515"/>
    </source>
</evidence>
<feature type="domain" description="Erythromycin biosynthesis protein CIII-like N-terminal" evidence="5">
    <location>
        <begin position="22"/>
        <end position="203"/>
    </location>
</feature>
<proteinExistence type="inferred from homology"/>
<accession>A0A1H2VQA5</accession>
<name>A0A1H2VQA5_9PSEU</name>
<dbReference type="SUPFAM" id="SSF53756">
    <property type="entry name" value="UDP-Glycosyltransferase/glycogen phosphorylase"/>
    <property type="match status" value="1"/>
</dbReference>
<dbReference type="PANTHER" id="PTHR48050:SF13">
    <property type="entry name" value="STEROL 3-BETA-GLUCOSYLTRANSFERASE UGT80A2"/>
    <property type="match status" value="1"/>
</dbReference>
<dbReference type="STRING" id="589385.SAMN05421504_1011299"/>